<sequence>MSFTFSQPYLDPEVKIVSVVTLFHTTLGLEVRRRKFQRERDSLGWAVRRALTASKALKPHVATCIPKATAAVMPPHCASVACVSGIIRGAETQQGLASQLLSKGGEYHDVWTQACSEDAEDLLLVCVRSGEADLAETVSGGVSVHGRAYQEYAAFRVLLSEGS</sequence>
<comment type="caution">
    <text evidence="1">The sequence shown here is derived from an EMBL/GenBank/DDBJ whole genome shotgun (WGS) entry which is preliminary data.</text>
</comment>
<evidence type="ECO:0000313" key="2">
    <source>
        <dbReference type="Proteomes" id="UP000265618"/>
    </source>
</evidence>
<dbReference type="AlphaFoldDB" id="A0A9K3D0D5"/>
<evidence type="ECO:0000313" key="1">
    <source>
        <dbReference type="EMBL" id="GIQ85852.1"/>
    </source>
</evidence>
<reference evidence="1 2" key="1">
    <citation type="journal article" date="2018" name="PLoS ONE">
        <title>The draft genome of Kipferlia bialata reveals reductive genome evolution in fornicate parasites.</title>
        <authorList>
            <person name="Tanifuji G."/>
            <person name="Takabayashi S."/>
            <person name="Kume K."/>
            <person name="Takagi M."/>
            <person name="Nakayama T."/>
            <person name="Kamikawa R."/>
            <person name="Inagaki Y."/>
            <person name="Hashimoto T."/>
        </authorList>
    </citation>
    <scope>NUCLEOTIDE SEQUENCE [LARGE SCALE GENOMIC DNA]</scope>
    <source>
        <strain evidence="1">NY0173</strain>
    </source>
</reference>
<gene>
    <name evidence="1" type="ORF">KIPB_007591</name>
</gene>
<dbReference type="Proteomes" id="UP000265618">
    <property type="component" value="Unassembled WGS sequence"/>
</dbReference>
<dbReference type="EMBL" id="BDIP01002171">
    <property type="protein sequence ID" value="GIQ85852.1"/>
    <property type="molecule type" value="Genomic_DNA"/>
</dbReference>
<protein>
    <submittedName>
        <fullName evidence="1">Uncharacterized protein</fullName>
    </submittedName>
</protein>
<organism evidence="1 2">
    <name type="scientific">Kipferlia bialata</name>
    <dbReference type="NCBI Taxonomy" id="797122"/>
    <lineage>
        <taxon>Eukaryota</taxon>
        <taxon>Metamonada</taxon>
        <taxon>Carpediemonas-like organisms</taxon>
        <taxon>Kipferlia</taxon>
    </lineage>
</organism>
<proteinExistence type="predicted"/>
<keyword evidence="2" id="KW-1185">Reference proteome</keyword>
<accession>A0A9K3D0D5</accession>
<name>A0A9K3D0D5_9EUKA</name>